<dbReference type="AlphaFoldDB" id="A0A0A1ZVM3"/>
<reference evidence="2" key="1">
    <citation type="journal article" date="2014" name="Sci. Data">
        <title>Genomes of diverse isolates of the marine cyanobacterium Prochlorococcus.</title>
        <authorList>
            <person name="Biller S."/>
            <person name="Berube P."/>
            <person name="Thompson J."/>
            <person name="Kelly L."/>
            <person name="Roggensack S."/>
            <person name="Awad L."/>
            <person name="Roache-Johnson K."/>
            <person name="Ding H."/>
            <person name="Giovannoni S.J."/>
            <person name="Moore L.R."/>
            <person name="Chisholm S.W."/>
        </authorList>
    </citation>
    <scope>NUCLEOTIDE SEQUENCE [LARGE SCALE GENOMIC DNA]</scope>
</reference>
<dbReference type="Proteomes" id="UP000030491">
    <property type="component" value="Unassembled WGS sequence"/>
</dbReference>
<dbReference type="SUPFAM" id="SSF48452">
    <property type="entry name" value="TPR-like"/>
    <property type="match status" value="1"/>
</dbReference>
<dbReference type="InterPro" id="IPR009003">
    <property type="entry name" value="Peptidase_S1_PA"/>
</dbReference>
<evidence type="ECO:0000313" key="2">
    <source>
        <dbReference type="Proteomes" id="UP000030491"/>
    </source>
</evidence>
<dbReference type="InterPro" id="IPR011990">
    <property type="entry name" value="TPR-like_helical_dom_sf"/>
</dbReference>
<accession>A0A0A1ZVM3</accession>
<dbReference type="SUPFAM" id="SSF50494">
    <property type="entry name" value="Trypsin-like serine proteases"/>
    <property type="match status" value="1"/>
</dbReference>
<dbReference type="Pfam" id="PF13365">
    <property type="entry name" value="Trypsin_2"/>
    <property type="match status" value="1"/>
</dbReference>
<organism evidence="1 2">
    <name type="scientific">Prochlorococcus marinus str. MIT 9116</name>
    <dbReference type="NCBI Taxonomy" id="167544"/>
    <lineage>
        <taxon>Bacteria</taxon>
        <taxon>Bacillati</taxon>
        <taxon>Cyanobacteriota</taxon>
        <taxon>Cyanophyceae</taxon>
        <taxon>Synechococcales</taxon>
        <taxon>Prochlorococcaceae</taxon>
        <taxon>Prochlorococcus</taxon>
    </lineage>
</organism>
<name>A0A0A1ZVM3_PROMR</name>
<comment type="caution">
    <text evidence="1">The sequence shown here is derived from an EMBL/GenBank/DDBJ whole genome shotgun (WGS) entry which is preliminary data.</text>
</comment>
<evidence type="ECO:0000313" key="1">
    <source>
        <dbReference type="EMBL" id="KGF92334.1"/>
    </source>
</evidence>
<gene>
    <name evidence="1" type="ORF">EU93_0598</name>
</gene>
<dbReference type="Gene3D" id="2.40.10.10">
    <property type="entry name" value="Trypsin-like serine proteases"/>
    <property type="match status" value="2"/>
</dbReference>
<dbReference type="Gene3D" id="1.25.40.10">
    <property type="entry name" value="Tetratricopeptide repeat domain"/>
    <property type="match status" value="1"/>
</dbReference>
<sequence>MQRIVIQNKNLIKIFFIAVLFKVLVPVSFASDHRSIHEEKPKINPRELIEKLTVLIEGNRESGSGVIVRKKDNVYSVLTAAHVVCNRRDQYVDTEEYAVKTFDGFWHDASTNSNLKVICPPVLKISKKISSGIGEFCTPSMRKAYPWPIDIAILEFKSDNKYMFATRSSSVKRLGKDVYVAGYPVSADGKFVISESQGTVDIPPSSINETCKGYGLRYVAPTEIGMSGGGVWSKKGKLVGIHGYREVSRRDNIVLSQGSFSVGIHLPFWKQMIDPFDPSRGFPEDYENNNNNDDVSALISRTRSYINIARTPEFNNTNIRRVESIQIIESLKKAEKLDPRQPIIPTLIAQVYIRKFEDGEKKQQYLEEALININRAIRLYNPVWLSETRNYDGSYEKIRAYIHFLRGQFLNNEKSILSYRIAIKEINKRLSAKPDDVDSWKDKAKYHFHAKEIGEAYSSLINASKLAPKDPSIFIDMGIVLANNNEYGRACKDFYRATALIEKGFSRQGKQGAFAKDYQQQKLRIKPWTEFLGC</sequence>
<dbReference type="InterPro" id="IPR043504">
    <property type="entry name" value="Peptidase_S1_PA_chymotrypsin"/>
</dbReference>
<proteinExistence type="predicted"/>
<dbReference type="EMBL" id="JNAJ01000008">
    <property type="protein sequence ID" value="KGF92334.1"/>
    <property type="molecule type" value="Genomic_DNA"/>
</dbReference>
<protein>
    <submittedName>
        <fullName evidence="1">Uncharacterized protein</fullName>
    </submittedName>
</protein>
<dbReference type="OrthoDB" id="568507at2"/>
<dbReference type="RefSeq" id="WP_032513397.1">
    <property type="nucleotide sequence ID" value="NZ_JNAJ01000008.1"/>
</dbReference>